<sequence>MVENMSDWENNKEIQLFREYLQIPSVHPNVDYTPCVEFLKKQANDLGLPVQICYPGGPTKPIVIMTWLGKQPELPTIMLNSHMDVVPVYPEKWTHPPFAAEIDEQGRIFARGSQDVKCLGMQYLAAIRALKSKGAAFKRTIHVTFVPDEEISGILGMKCFVHTDDFRKLNVGFCLDEGVVNVNDEYVVYYAQKTIWYVQFIISGTTGHGSLLHKNTAAEKFQYILGKMLELRKKAENLLNSDHSLDLGNVSTVNLTVVKGGLQNNVVPPVIEATFDLRLGIEEDLEALQKQLKDWCAEAGGDITIKFPTQDKKTPPTVINETNLYWVAMQNALKKLGLKVRTAVLPGVTDGRYVRQVNIPTLCFCPMANTPILLHDNDEYLQADVYLKGIEIFENVLPAIANA</sequence>
<feature type="binding site" evidence="10">
    <location>
        <position position="115"/>
    </location>
    <ligand>
        <name>Zn(2+)</name>
        <dbReference type="ChEBI" id="CHEBI:29105"/>
        <label>2</label>
    </ligand>
</feature>
<keyword evidence="4" id="KW-0963">Cytoplasm</keyword>
<dbReference type="InterPro" id="IPR036264">
    <property type="entry name" value="Bact_exopeptidase_dim_dom"/>
</dbReference>
<protein>
    <recommendedName>
        <fullName evidence="3">N-acyl-aliphatic-L-amino acid amidohydrolase</fullName>
        <ecNumber evidence="3">3.5.1.14</ecNumber>
    </recommendedName>
    <alternativeName>
        <fullName evidence="8">N-acyl-L-amino-acid amidohydrolase</fullName>
    </alternativeName>
</protein>
<feature type="binding site" evidence="10">
    <location>
        <position position="115"/>
    </location>
    <ligand>
        <name>Zn(2+)</name>
        <dbReference type="ChEBI" id="CHEBI:29105"/>
        <label>1</label>
    </ligand>
</feature>
<keyword evidence="7 10" id="KW-0862">Zinc</keyword>
<evidence type="ECO:0000259" key="11">
    <source>
        <dbReference type="Pfam" id="PF07687"/>
    </source>
</evidence>
<dbReference type="Pfam" id="PF01546">
    <property type="entry name" value="Peptidase_M20"/>
    <property type="match status" value="1"/>
</dbReference>
<feature type="domain" description="Peptidase M20 dimerisation" evidence="11">
    <location>
        <begin position="190"/>
        <end position="300"/>
    </location>
</feature>
<dbReference type="PROSITE" id="PS00758">
    <property type="entry name" value="ARGE_DAPE_CPG2_1"/>
    <property type="match status" value="1"/>
</dbReference>
<comment type="subcellular location">
    <subcellularLocation>
        <location evidence="1">Cytoplasm</location>
    </subcellularLocation>
</comment>
<dbReference type="PROSITE" id="PS00759">
    <property type="entry name" value="ARGE_DAPE_CPG2_2"/>
    <property type="match status" value="1"/>
</dbReference>
<evidence type="ECO:0000313" key="12">
    <source>
        <dbReference type="EMBL" id="JAC49941.1"/>
    </source>
</evidence>
<gene>
    <name evidence="12" type="primary">ACY1</name>
</gene>
<evidence type="ECO:0000256" key="5">
    <source>
        <dbReference type="ARBA" id="ARBA00022723"/>
    </source>
</evidence>
<proteinExistence type="inferred from homology"/>
<evidence type="ECO:0000256" key="6">
    <source>
        <dbReference type="ARBA" id="ARBA00022801"/>
    </source>
</evidence>
<dbReference type="SUPFAM" id="SSF53187">
    <property type="entry name" value="Zn-dependent exopeptidases"/>
    <property type="match status" value="1"/>
</dbReference>
<dbReference type="EMBL" id="GAKP01009011">
    <property type="protein sequence ID" value="JAC49941.1"/>
    <property type="molecule type" value="Transcribed_RNA"/>
</dbReference>
<reference evidence="12" key="1">
    <citation type="journal article" date="2014" name="BMC Genomics">
        <title>Characterizing the developmental transcriptome of the oriental fruit fly, Bactrocera dorsalis (Diptera: Tephritidae) through comparative genomic analysis with Drosophila melanogaster utilizing modENCODE datasets.</title>
        <authorList>
            <person name="Geib S.M."/>
            <person name="Calla B."/>
            <person name="Hall B."/>
            <person name="Hou S."/>
            <person name="Manoukis N.C."/>
        </authorList>
    </citation>
    <scope>NUCLEOTIDE SEQUENCE</scope>
    <source>
        <strain evidence="12">Punador</strain>
    </source>
</reference>
<dbReference type="OrthoDB" id="3064516at2759"/>
<dbReference type="Pfam" id="PF07687">
    <property type="entry name" value="M20_dimer"/>
    <property type="match status" value="1"/>
</dbReference>
<evidence type="ECO:0000256" key="1">
    <source>
        <dbReference type="ARBA" id="ARBA00004496"/>
    </source>
</evidence>
<name>A0A034W2Z0_BACDO</name>
<dbReference type="EC" id="3.5.1.14" evidence="3"/>
<dbReference type="InterPro" id="IPR052083">
    <property type="entry name" value="Aminoacylase-1_M20A"/>
</dbReference>
<dbReference type="InterPro" id="IPR010159">
    <property type="entry name" value="N-acyl_aa_amidohydrolase"/>
</dbReference>
<organism evidence="12">
    <name type="scientific">Bactrocera dorsalis</name>
    <name type="common">Oriental fruit fly</name>
    <name type="synonym">Dacus dorsalis</name>
    <dbReference type="NCBI Taxonomy" id="27457"/>
    <lineage>
        <taxon>Eukaryota</taxon>
        <taxon>Metazoa</taxon>
        <taxon>Ecdysozoa</taxon>
        <taxon>Arthropoda</taxon>
        <taxon>Hexapoda</taxon>
        <taxon>Insecta</taxon>
        <taxon>Pterygota</taxon>
        <taxon>Neoptera</taxon>
        <taxon>Endopterygota</taxon>
        <taxon>Diptera</taxon>
        <taxon>Brachycera</taxon>
        <taxon>Muscomorpha</taxon>
        <taxon>Tephritoidea</taxon>
        <taxon>Tephritidae</taxon>
        <taxon>Bactrocera</taxon>
        <taxon>Bactrocera</taxon>
    </lineage>
</organism>
<accession>A0A034W2Z0</accession>
<dbReference type="Gene3D" id="1.10.150.900">
    <property type="match status" value="1"/>
</dbReference>
<feature type="binding site" evidence="10">
    <location>
        <position position="375"/>
    </location>
    <ligand>
        <name>Zn(2+)</name>
        <dbReference type="ChEBI" id="CHEBI:29105"/>
        <label>2</label>
    </ligand>
</feature>
<feature type="binding site" evidence="10">
    <location>
        <position position="150"/>
    </location>
    <ligand>
        <name>Zn(2+)</name>
        <dbReference type="ChEBI" id="CHEBI:29105"/>
        <label>2</label>
    </ligand>
</feature>
<dbReference type="InterPro" id="IPR011650">
    <property type="entry name" value="Peptidase_M20_dimer"/>
</dbReference>
<feature type="binding site" evidence="10">
    <location>
        <position position="177"/>
    </location>
    <ligand>
        <name>Zn(2+)</name>
        <dbReference type="ChEBI" id="CHEBI:29105"/>
        <label>1</label>
    </ligand>
</feature>
<evidence type="ECO:0000256" key="4">
    <source>
        <dbReference type="ARBA" id="ARBA00022490"/>
    </source>
</evidence>
<dbReference type="NCBIfam" id="TIGR01880">
    <property type="entry name" value="Ac-peptdase-euk"/>
    <property type="match status" value="1"/>
</dbReference>
<dbReference type="FunFam" id="3.30.70.360:FF:000005">
    <property type="entry name" value="Putative Aminoacylase-1"/>
    <property type="match status" value="1"/>
</dbReference>
<dbReference type="SUPFAM" id="SSF55031">
    <property type="entry name" value="Bacterial exopeptidase dimerisation domain"/>
    <property type="match status" value="1"/>
</dbReference>
<comment type="similarity">
    <text evidence="2">Belongs to the peptidase M20A family.</text>
</comment>
<feature type="active site" description="Proton acceptor" evidence="9">
    <location>
        <position position="149"/>
    </location>
</feature>
<feature type="binding site" evidence="10">
    <location>
        <position position="82"/>
    </location>
    <ligand>
        <name>Zn(2+)</name>
        <dbReference type="ChEBI" id="CHEBI:29105"/>
        <label>1</label>
    </ligand>
</feature>
<keyword evidence="6" id="KW-0378">Hydrolase</keyword>
<dbReference type="GO" id="GO:0006520">
    <property type="term" value="P:amino acid metabolic process"/>
    <property type="evidence" value="ECO:0007669"/>
    <property type="project" value="InterPro"/>
</dbReference>
<dbReference type="GO" id="GO:0005737">
    <property type="term" value="C:cytoplasm"/>
    <property type="evidence" value="ECO:0007669"/>
    <property type="project" value="UniProtKB-SubCell"/>
</dbReference>
<evidence type="ECO:0000256" key="9">
    <source>
        <dbReference type="PIRSR" id="PIRSR036696-1"/>
    </source>
</evidence>
<evidence type="ECO:0000256" key="8">
    <source>
        <dbReference type="ARBA" id="ARBA00029656"/>
    </source>
</evidence>
<keyword evidence="5 10" id="KW-0479">Metal-binding</keyword>
<dbReference type="InterPro" id="IPR002933">
    <property type="entry name" value="Peptidase_M20"/>
</dbReference>
<evidence type="ECO:0000256" key="3">
    <source>
        <dbReference type="ARBA" id="ARBA00011913"/>
    </source>
</evidence>
<dbReference type="GO" id="GO:0046872">
    <property type="term" value="F:metal ion binding"/>
    <property type="evidence" value="ECO:0007669"/>
    <property type="project" value="UniProtKB-KW"/>
</dbReference>
<dbReference type="PANTHER" id="PTHR45892:SF1">
    <property type="entry name" value="AMINOACYLASE-1"/>
    <property type="match status" value="1"/>
</dbReference>
<dbReference type="GO" id="GO:0004046">
    <property type="term" value="F:aminoacylase activity"/>
    <property type="evidence" value="ECO:0007669"/>
    <property type="project" value="UniProtKB-EC"/>
</dbReference>
<dbReference type="Gene3D" id="3.30.70.360">
    <property type="match status" value="1"/>
</dbReference>
<dbReference type="AlphaFoldDB" id="A0A034W2Z0"/>
<dbReference type="PANTHER" id="PTHR45892">
    <property type="entry name" value="AMINOACYLASE-1"/>
    <property type="match status" value="1"/>
</dbReference>
<feature type="active site" evidence="9">
    <location>
        <position position="84"/>
    </location>
</feature>
<dbReference type="PIRSF" id="PIRSF036696">
    <property type="entry name" value="ACY-1"/>
    <property type="match status" value="1"/>
</dbReference>
<comment type="cofactor">
    <cofactor evidence="10">
        <name>Zn(2+)</name>
        <dbReference type="ChEBI" id="CHEBI:29105"/>
    </cofactor>
    <text evidence="10">Binds 2 Zn(2+) ions per subunit.</text>
</comment>
<evidence type="ECO:0000256" key="2">
    <source>
        <dbReference type="ARBA" id="ARBA00006247"/>
    </source>
</evidence>
<dbReference type="FunFam" id="3.40.630.10:FF:000019">
    <property type="entry name" value="Aminoacylase 1"/>
    <property type="match status" value="1"/>
</dbReference>
<dbReference type="Gene3D" id="3.40.630.10">
    <property type="entry name" value="Zn peptidases"/>
    <property type="match status" value="1"/>
</dbReference>
<evidence type="ECO:0000256" key="7">
    <source>
        <dbReference type="ARBA" id="ARBA00022833"/>
    </source>
</evidence>
<evidence type="ECO:0000256" key="10">
    <source>
        <dbReference type="PIRSR" id="PIRSR036696-2"/>
    </source>
</evidence>
<dbReference type="InterPro" id="IPR001261">
    <property type="entry name" value="ArgE/DapE_CS"/>
</dbReference>